<sequence length="113" mass="12860">MNLGLTSDYTMEEVVFALKSMRLTKASGSDGFLTLFFKNFWHIVWHEVGGFCLDILNKGGSIYEVNLTNIVLIPKVAHPTNLKNFHPICLCTLRIGSKKFCTYVLMKQKVLLF</sequence>
<evidence type="ECO:0000313" key="1">
    <source>
        <dbReference type="EMBL" id="KAA3480976.1"/>
    </source>
</evidence>
<keyword evidence="1" id="KW-0808">Transferase</keyword>
<dbReference type="PANTHER" id="PTHR46890">
    <property type="entry name" value="NON-LTR RETROLELEMENT REVERSE TRANSCRIPTASE-LIKE PROTEIN-RELATED"/>
    <property type="match status" value="1"/>
</dbReference>
<accession>A0A5B6WII0</accession>
<gene>
    <name evidence="1" type="ORF">EPI10_021377</name>
</gene>
<dbReference type="InterPro" id="IPR052343">
    <property type="entry name" value="Retrotransposon-Effector_Assoc"/>
</dbReference>
<proteinExistence type="predicted"/>
<comment type="caution">
    <text evidence="1">The sequence shown here is derived from an EMBL/GenBank/DDBJ whole genome shotgun (WGS) entry which is preliminary data.</text>
</comment>
<dbReference type="EMBL" id="SMMG02000003">
    <property type="protein sequence ID" value="KAA3480976.1"/>
    <property type="molecule type" value="Genomic_DNA"/>
</dbReference>
<dbReference type="Proteomes" id="UP000325315">
    <property type="component" value="Unassembled WGS sequence"/>
</dbReference>
<dbReference type="OrthoDB" id="997823at2759"/>
<keyword evidence="1" id="KW-0695">RNA-directed DNA polymerase</keyword>
<keyword evidence="2" id="KW-1185">Reference proteome</keyword>
<dbReference type="AlphaFoldDB" id="A0A5B6WII0"/>
<dbReference type="GO" id="GO:0003964">
    <property type="term" value="F:RNA-directed DNA polymerase activity"/>
    <property type="evidence" value="ECO:0007669"/>
    <property type="project" value="UniProtKB-KW"/>
</dbReference>
<dbReference type="PANTHER" id="PTHR46890:SF48">
    <property type="entry name" value="RNA-DIRECTED DNA POLYMERASE"/>
    <property type="match status" value="1"/>
</dbReference>
<evidence type="ECO:0000313" key="2">
    <source>
        <dbReference type="Proteomes" id="UP000325315"/>
    </source>
</evidence>
<protein>
    <submittedName>
        <fullName evidence="1">Reverse transcriptase</fullName>
    </submittedName>
</protein>
<reference evidence="2" key="1">
    <citation type="journal article" date="2019" name="Plant Biotechnol. J.">
        <title>Genome sequencing of the Australian wild diploid species Gossypium australe highlights disease resistance and delayed gland morphogenesis.</title>
        <authorList>
            <person name="Cai Y."/>
            <person name="Cai X."/>
            <person name="Wang Q."/>
            <person name="Wang P."/>
            <person name="Zhang Y."/>
            <person name="Cai C."/>
            <person name="Xu Y."/>
            <person name="Wang K."/>
            <person name="Zhou Z."/>
            <person name="Wang C."/>
            <person name="Geng S."/>
            <person name="Li B."/>
            <person name="Dong Q."/>
            <person name="Hou Y."/>
            <person name="Wang H."/>
            <person name="Ai P."/>
            <person name="Liu Z."/>
            <person name="Yi F."/>
            <person name="Sun M."/>
            <person name="An G."/>
            <person name="Cheng J."/>
            <person name="Zhang Y."/>
            <person name="Shi Q."/>
            <person name="Xie Y."/>
            <person name="Shi X."/>
            <person name="Chang Y."/>
            <person name="Huang F."/>
            <person name="Chen Y."/>
            <person name="Hong S."/>
            <person name="Mi L."/>
            <person name="Sun Q."/>
            <person name="Zhang L."/>
            <person name="Zhou B."/>
            <person name="Peng R."/>
            <person name="Zhang X."/>
            <person name="Liu F."/>
        </authorList>
    </citation>
    <scope>NUCLEOTIDE SEQUENCE [LARGE SCALE GENOMIC DNA]</scope>
    <source>
        <strain evidence="2">cv. PA1801</strain>
    </source>
</reference>
<organism evidence="1 2">
    <name type="scientific">Gossypium australe</name>
    <dbReference type="NCBI Taxonomy" id="47621"/>
    <lineage>
        <taxon>Eukaryota</taxon>
        <taxon>Viridiplantae</taxon>
        <taxon>Streptophyta</taxon>
        <taxon>Embryophyta</taxon>
        <taxon>Tracheophyta</taxon>
        <taxon>Spermatophyta</taxon>
        <taxon>Magnoliopsida</taxon>
        <taxon>eudicotyledons</taxon>
        <taxon>Gunneridae</taxon>
        <taxon>Pentapetalae</taxon>
        <taxon>rosids</taxon>
        <taxon>malvids</taxon>
        <taxon>Malvales</taxon>
        <taxon>Malvaceae</taxon>
        <taxon>Malvoideae</taxon>
        <taxon>Gossypium</taxon>
    </lineage>
</organism>
<keyword evidence="1" id="KW-0548">Nucleotidyltransferase</keyword>
<name>A0A5B6WII0_9ROSI</name>